<proteinExistence type="predicted"/>
<accession>A0A6J5YEE5</accession>
<protein>
    <submittedName>
        <fullName evidence="2">Unannotated protein</fullName>
    </submittedName>
</protein>
<dbReference type="AlphaFoldDB" id="A0A6J5YEE5"/>
<dbReference type="PROSITE" id="PS50234">
    <property type="entry name" value="VWFA"/>
    <property type="match status" value="1"/>
</dbReference>
<dbReference type="EMBL" id="CAEMXZ010000015">
    <property type="protein sequence ID" value="CAB4322797.1"/>
    <property type="molecule type" value="Genomic_DNA"/>
</dbReference>
<dbReference type="InterPro" id="IPR002035">
    <property type="entry name" value="VWF_A"/>
</dbReference>
<dbReference type="Gene3D" id="3.40.50.410">
    <property type="entry name" value="von Willebrand factor, type A domain"/>
    <property type="match status" value="1"/>
</dbReference>
<gene>
    <name evidence="2" type="ORF">UFOPK1392_00534</name>
</gene>
<feature type="domain" description="VWFA" evidence="1">
    <location>
        <begin position="72"/>
        <end position="228"/>
    </location>
</feature>
<evidence type="ECO:0000313" key="2">
    <source>
        <dbReference type="EMBL" id="CAB4322797.1"/>
    </source>
</evidence>
<organism evidence="2">
    <name type="scientific">freshwater metagenome</name>
    <dbReference type="NCBI Taxonomy" id="449393"/>
    <lineage>
        <taxon>unclassified sequences</taxon>
        <taxon>metagenomes</taxon>
        <taxon>ecological metagenomes</taxon>
    </lineage>
</organism>
<name>A0A6J5YEE5_9ZZZZ</name>
<sequence>MARQVKNRPRTFRGIVAVVALIAAVASTGGAGAQSAPEPSLNPDLVVRTVAAGSSVDVAKTAQTPVLPAALDVYLLADSTGSMSSYLNAVHLSSESMFSQITAQSADARFGVGQYQDFTSEGPCNLTFQNQSAITADTTAVGAAIDAWSAAGGCDTPEAQLFALDRLADPTNPAGFRAGASKAIVIFGDAPGHDPICAAISGLEYDITEESVTAKLQVAGIELIVVSIDGGMDENPTSGAHDYQPTCPTSGGAAGQGSRMAAATGGTYTTIAEAAALVPAVLAAVRAVSVTVSLSSDCPEPLTVTFSPASQSVPSGSAVDFTETFAAASDATEMTIRCSTYLLINGTPVPGVIETNEITIEAQAPSFTG</sequence>
<dbReference type="InterPro" id="IPR036465">
    <property type="entry name" value="vWFA_dom_sf"/>
</dbReference>
<reference evidence="2" key="1">
    <citation type="submission" date="2020-05" db="EMBL/GenBank/DDBJ databases">
        <authorList>
            <person name="Chiriac C."/>
            <person name="Salcher M."/>
            <person name="Ghai R."/>
            <person name="Kavagutti S V."/>
        </authorList>
    </citation>
    <scope>NUCLEOTIDE SEQUENCE</scope>
</reference>
<dbReference type="Pfam" id="PF24909">
    <property type="entry name" value="vWA_SIBA-E"/>
    <property type="match status" value="1"/>
</dbReference>
<evidence type="ECO:0000259" key="1">
    <source>
        <dbReference type="PROSITE" id="PS50234"/>
    </source>
</evidence>
<dbReference type="SUPFAM" id="SSF53300">
    <property type="entry name" value="vWA-like"/>
    <property type="match status" value="1"/>
</dbReference>